<dbReference type="RefSeq" id="WP_091017184.1">
    <property type="nucleotide sequence ID" value="NZ_CP041745.1"/>
</dbReference>
<dbReference type="EMBL" id="FOQU01000008">
    <property type="protein sequence ID" value="SFJ56413.1"/>
    <property type="molecule type" value="Genomic_DNA"/>
</dbReference>
<comment type="subcellular location">
    <subcellularLocation>
        <location evidence="1">Cytoplasm</location>
        <location evidence="1">Cytosol</location>
    </subcellularLocation>
</comment>
<evidence type="ECO:0000313" key="6">
    <source>
        <dbReference type="EMBL" id="SFJ56413.1"/>
    </source>
</evidence>
<keyword evidence="7" id="KW-1185">Reference proteome</keyword>
<evidence type="ECO:0000256" key="1">
    <source>
        <dbReference type="ARBA" id="ARBA00004514"/>
    </source>
</evidence>
<dbReference type="STRING" id="420953.SAMN05192543_108143"/>
<dbReference type="Pfam" id="PF05400">
    <property type="entry name" value="FliT"/>
    <property type="match status" value="1"/>
</dbReference>
<dbReference type="Proteomes" id="UP000199548">
    <property type="component" value="Unassembled WGS sequence"/>
</dbReference>
<accession>A0A1I3SC69</accession>
<dbReference type="OrthoDB" id="9009188at2"/>
<reference evidence="6 7" key="1">
    <citation type="submission" date="2016-10" db="EMBL/GenBank/DDBJ databases">
        <authorList>
            <person name="de Groot N.N."/>
        </authorList>
    </citation>
    <scope>NUCLEOTIDE SEQUENCE [LARGE SCALE GENOMIC DNA]</scope>
    <source>
        <strain evidence="6 7">LMG 23650</strain>
    </source>
</reference>
<dbReference type="Gene3D" id="1.20.58.380">
    <property type="entry name" value="Flagellar protein flit"/>
    <property type="match status" value="1"/>
</dbReference>
<protein>
    <recommendedName>
        <fullName evidence="5">Flagellar protein FliT</fullName>
    </recommendedName>
</protein>
<name>A0A1I3SC69_9BURK</name>
<dbReference type="AlphaFoldDB" id="A0A1I3SC69"/>
<evidence type="ECO:0000256" key="3">
    <source>
        <dbReference type="ARBA" id="ARBA00022795"/>
    </source>
</evidence>
<gene>
    <name evidence="6" type="ORF">SAMN05192543_108143</name>
</gene>
<sequence>MSHESLSRAYELSQAMNAAATEGDWLYAAELADTRSPLLMSLTAEQTPEALATIRAIQDIDAEIERIAQRGRDALMSDMHASMRRVEAVSFYQATGQL</sequence>
<evidence type="ECO:0000256" key="5">
    <source>
        <dbReference type="ARBA" id="ARBA00093797"/>
    </source>
</evidence>
<keyword evidence="2" id="KW-0963">Cytoplasm</keyword>
<evidence type="ECO:0000313" key="7">
    <source>
        <dbReference type="Proteomes" id="UP000199548"/>
    </source>
</evidence>
<organism evidence="6 7">
    <name type="scientific">Paraburkholderia megapolitana</name>
    <dbReference type="NCBI Taxonomy" id="420953"/>
    <lineage>
        <taxon>Bacteria</taxon>
        <taxon>Pseudomonadati</taxon>
        <taxon>Pseudomonadota</taxon>
        <taxon>Betaproteobacteria</taxon>
        <taxon>Burkholderiales</taxon>
        <taxon>Burkholderiaceae</taxon>
        <taxon>Paraburkholderia</taxon>
    </lineage>
</organism>
<keyword evidence="3" id="KW-1005">Bacterial flagellum biogenesis</keyword>
<dbReference type="GO" id="GO:0044781">
    <property type="term" value="P:bacterial-type flagellum organization"/>
    <property type="evidence" value="ECO:0007669"/>
    <property type="project" value="UniProtKB-KW"/>
</dbReference>
<dbReference type="InterPro" id="IPR008622">
    <property type="entry name" value="FliT"/>
</dbReference>
<evidence type="ECO:0000256" key="4">
    <source>
        <dbReference type="ARBA" id="ARBA00023186"/>
    </source>
</evidence>
<proteinExistence type="predicted"/>
<keyword evidence="4" id="KW-0143">Chaperone</keyword>
<evidence type="ECO:0000256" key="2">
    <source>
        <dbReference type="ARBA" id="ARBA00022490"/>
    </source>
</evidence>